<feature type="non-terminal residue" evidence="2">
    <location>
        <position position="146"/>
    </location>
</feature>
<protein>
    <recommendedName>
        <fullName evidence="3">DUF3035 domain-containing protein</fullName>
    </recommendedName>
</protein>
<feature type="region of interest" description="Disordered" evidence="1">
    <location>
        <begin position="41"/>
        <end position="65"/>
    </location>
</feature>
<organism evidence="2">
    <name type="scientific">marine metagenome</name>
    <dbReference type="NCBI Taxonomy" id="408172"/>
    <lineage>
        <taxon>unclassified sequences</taxon>
        <taxon>metagenomes</taxon>
        <taxon>ecological metagenomes</taxon>
    </lineage>
</organism>
<dbReference type="Pfam" id="PF11233">
    <property type="entry name" value="DUF3035"/>
    <property type="match status" value="1"/>
</dbReference>
<sequence length="146" mass="16040">MKTSAAIASILISVIALTGCEETKRVFGKTKEAPDEFAVYRRAPLSLPPDSDLRPPTPGVSRPQVVNPRDQARAALGLSAKKTDKVDLSKSEDITRLSNGERALLALTGANKANPQIRNLVEKKTADLYENNESFTDKMVFWRSKK</sequence>
<reference evidence="2" key="1">
    <citation type="submission" date="2018-05" db="EMBL/GenBank/DDBJ databases">
        <authorList>
            <person name="Lanie J.A."/>
            <person name="Ng W.-L."/>
            <person name="Kazmierczak K.M."/>
            <person name="Andrzejewski T.M."/>
            <person name="Davidsen T.M."/>
            <person name="Wayne K.J."/>
            <person name="Tettelin H."/>
            <person name="Glass J.I."/>
            <person name="Rusch D."/>
            <person name="Podicherti R."/>
            <person name="Tsui H.-C.T."/>
            <person name="Winkler M.E."/>
        </authorList>
    </citation>
    <scope>NUCLEOTIDE SEQUENCE</scope>
</reference>
<evidence type="ECO:0000256" key="1">
    <source>
        <dbReference type="SAM" id="MobiDB-lite"/>
    </source>
</evidence>
<proteinExistence type="predicted"/>
<evidence type="ECO:0000313" key="2">
    <source>
        <dbReference type="EMBL" id="SVC22570.1"/>
    </source>
</evidence>
<accession>A0A382KDJ8</accession>
<evidence type="ECO:0008006" key="3">
    <source>
        <dbReference type="Google" id="ProtNLM"/>
    </source>
</evidence>
<gene>
    <name evidence="2" type="ORF">METZ01_LOCUS275424</name>
</gene>
<dbReference type="PROSITE" id="PS51257">
    <property type="entry name" value="PROKAR_LIPOPROTEIN"/>
    <property type="match status" value="1"/>
</dbReference>
<dbReference type="AlphaFoldDB" id="A0A382KDJ8"/>
<dbReference type="InterPro" id="IPR021395">
    <property type="entry name" value="DUF3035"/>
</dbReference>
<name>A0A382KDJ8_9ZZZZ</name>
<dbReference type="EMBL" id="UINC01080016">
    <property type="protein sequence ID" value="SVC22570.1"/>
    <property type="molecule type" value="Genomic_DNA"/>
</dbReference>